<comment type="pathway">
    <text evidence="5">Isoprenoid biosynthesis; dimethylallyl diphosphate biosynthesis; dimethylallyl diphosphate from (2E)-4-hydroxy-3-methylbutenyl diphosphate: step 1/1.</text>
</comment>
<keyword evidence="5" id="KW-0560">Oxidoreductase</keyword>
<dbReference type="EMBL" id="AP025564">
    <property type="protein sequence ID" value="BDE96199.1"/>
    <property type="molecule type" value="Genomic_DNA"/>
</dbReference>
<keyword evidence="1 5" id="KW-0004">4Fe-4S</keyword>
<keyword evidence="4 5" id="KW-0411">Iron-sulfur</keyword>
<comment type="pathway">
    <text evidence="5">Isoprenoid biosynthesis; isopentenyl diphosphate biosynthesis via DXP pathway; isopentenyl diphosphate from 1-deoxy-D-xylulose 5-phosphate: step 6/6.</text>
</comment>
<feature type="binding site" evidence="5">
    <location>
        <position position="218"/>
    </location>
    <ligand>
        <name>isopentenyl diphosphate</name>
        <dbReference type="ChEBI" id="CHEBI:128769"/>
    </ligand>
</feature>
<proteinExistence type="inferred from homology"/>
<feature type="binding site" evidence="5">
    <location>
        <position position="162"/>
    </location>
    <ligand>
        <name>(2E)-4-hydroxy-3-methylbut-2-enyl diphosphate</name>
        <dbReference type="ChEBI" id="CHEBI:128753"/>
    </ligand>
</feature>
<dbReference type="Pfam" id="PF02401">
    <property type="entry name" value="LYTB"/>
    <property type="match status" value="1"/>
</dbReference>
<feature type="binding site" evidence="5">
    <location>
        <position position="262"/>
    </location>
    <ligand>
        <name>dimethylallyl diphosphate</name>
        <dbReference type="ChEBI" id="CHEBI:57623"/>
    </ligand>
</feature>
<accession>A0ABM7WIT4</accession>
<dbReference type="PANTHER" id="PTHR30426:SF0">
    <property type="entry name" value="4-HYDROXY-3-METHYLBUT-2-ENYL DIPHOSPHATE REDUCTASE"/>
    <property type="match status" value="1"/>
</dbReference>
<evidence type="ECO:0000313" key="6">
    <source>
        <dbReference type="EMBL" id="BDE96199.1"/>
    </source>
</evidence>
<feature type="binding site" evidence="5">
    <location>
        <position position="40"/>
    </location>
    <ligand>
        <name>(2E)-4-hydroxy-3-methylbut-2-enyl diphosphate</name>
        <dbReference type="ChEBI" id="CHEBI:128753"/>
    </ligand>
</feature>
<feature type="binding site" evidence="5">
    <location>
        <position position="72"/>
    </location>
    <ligand>
        <name>isopentenyl diphosphate</name>
        <dbReference type="ChEBI" id="CHEBI:128769"/>
    </ligand>
</feature>
<feature type="binding site" evidence="5">
    <location>
        <position position="72"/>
    </location>
    <ligand>
        <name>(2E)-4-hydroxy-3-methylbut-2-enyl diphosphate</name>
        <dbReference type="ChEBI" id="CHEBI:128753"/>
    </ligand>
</feature>
<feature type="binding site" evidence="5">
    <location>
        <position position="40"/>
    </location>
    <ligand>
        <name>dimethylallyl diphosphate</name>
        <dbReference type="ChEBI" id="CHEBI:57623"/>
    </ligand>
</feature>
<gene>
    <name evidence="5 6" type="primary">ispH</name>
    <name evidence="6" type="ORF">CE91St30_15320</name>
</gene>
<evidence type="ECO:0000313" key="7">
    <source>
        <dbReference type="Proteomes" id="UP001320544"/>
    </source>
</evidence>
<feature type="binding site" evidence="5">
    <location>
        <position position="219"/>
    </location>
    <ligand>
        <name>(2E)-4-hydroxy-3-methylbut-2-enyl diphosphate</name>
        <dbReference type="ChEBI" id="CHEBI:128753"/>
    </ligand>
</feature>
<feature type="binding site" evidence="5">
    <location>
        <position position="122"/>
    </location>
    <ligand>
        <name>isopentenyl diphosphate</name>
        <dbReference type="ChEBI" id="CHEBI:128769"/>
    </ligand>
</feature>
<dbReference type="RefSeq" id="WP_244412494.1">
    <property type="nucleotide sequence ID" value="NZ_AP025564.1"/>
</dbReference>
<name>A0ABM7WIT4_9ACTN</name>
<evidence type="ECO:0000256" key="2">
    <source>
        <dbReference type="ARBA" id="ARBA00022723"/>
    </source>
</evidence>
<keyword evidence="2 5" id="KW-0479">Metal-binding</keyword>
<dbReference type="NCBIfam" id="TIGR00216">
    <property type="entry name" value="ispH_lytB"/>
    <property type="match status" value="1"/>
</dbReference>
<feature type="binding site" evidence="5">
    <location>
        <position position="218"/>
    </location>
    <ligand>
        <name>(2E)-4-hydroxy-3-methylbut-2-enyl diphosphate</name>
        <dbReference type="ChEBI" id="CHEBI:128753"/>
    </ligand>
</feature>
<evidence type="ECO:0000256" key="3">
    <source>
        <dbReference type="ARBA" id="ARBA00023004"/>
    </source>
</evidence>
<feature type="binding site" evidence="5">
    <location>
        <position position="94"/>
    </location>
    <ligand>
        <name>[4Fe-4S] cluster</name>
        <dbReference type="ChEBI" id="CHEBI:49883"/>
    </ligand>
</feature>
<feature type="binding site" evidence="5">
    <location>
        <position position="262"/>
    </location>
    <ligand>
        <name>isopentenyl diphosphate</name>
        <dbReference type="ChEBI" id="CHEBI:128769"/>
    </ligand>
</feature>
<dbReference type="Proteomes" id="UP001320544">
    <property type="component" value="Chromosome"/>
</dbReference>
<organism evidence="6 7">
    <name type="scientific">Raoultibacter timonensis</name>
    <dbReference type="NCBI Taxonomy" id="1907662"/>
    <lineage>
        <taxon>Bacteria</taxon>
        <taxon>Bacillati</taxon>
        <taxon>Actinomycetota</taxon>
        <taxon>Coriobacteriia</taxon>
        <taxon>Eggerthellales</taxon>
        <taxon>Eggerthellaceae</taxon>
        <taxon>Raoultibacter</taxon>
    </lineage>
</organism>
<comment type="catalytic activity">
    <reaction evidence="5">
        <text>isopentenyl diphosphate + 2 oxidized [2Fe-2S]-[ferredoxin] + H2O = (2E)-4-hydroxy-3-methylbut-2-enyl diphosphate + 2 reduced [2Fe-2S]-[ferredoxin] + 2 H(+)</text>
        <dbReference type="Rhea" id="RHEA:24488"/>
        <dbReference type="Rhea" id="RHEA-COMP:10000"/>
        <dbReference type="Rhea" id="RHEA-COMP:10001"/>
        <dbReference type="ChEBI" id="CHEBI:15377"/>
        <dbReference type="ChEBI" id="CHEBI:15378"/>
        <dbReference type="ChEBI" id="CHEBI:33737"/>
        <dbReference type="ChEBI" id="CHEBI:33738"/>
        <dbReference type="ChEBI" id="CHEBI:128753"/>
        <dbReference type="ChEBI" id="CHEBI:128769"/>
        <dbReference type="EC" id="1.17.7.4"/>
    </reaction>
</comment>
<feature type="binding site" evidence="5">
    <location>
        <position position="219"/>
    </location>
    <ligand>
        <name>dimethylallyl diphosphate</name>
        <dbReference type="ChEBI" id="CHEBI:57623"/>
    </ligand>
</feature>
<comment type="catalytic activity">
    <reaction evidence="5">
        <text>dimethylallyl diphosphate + 2 oxidized [2Fe-2S]-[ferredoxin] + H2O = (2E)-4-hydroxy-3-methylbut-2-enyl diphosphate + 2 reduced [2Fe-2S]-[ferredoxin] + 2 H(+)</text>
        <dbReference type="Rhea" id="RHEA:24825"/>
        <dbReference type="Rhea" id="RHEA-COMP:10000"/>
        <dbReference type="Rhea" id="RHEA-COMP:10001"/>
        <dbReference type="ChEBI" id="CHEBI:15377"/>
        <dbReference type="ChEBI" id="CHEBI:15378"/>
        <dbReference type="ChEBI" id="CHEBI:33737"/>
        <dbReference type="ChEBI" id="CHEBI:33738"/>
        <dbReference type="ChEBI" id="CHEBI:57623"/>
        <dbReference type="ChEBI" id="CHEBI:128753"/>
        <dbReference type="EC" id="1.17.7.4"/>
    </reaction>
</comment>
<comment type="cofactor">
    <cofactor evidence="5">
        <name>[4Fe-4S] cluster</name>
        <dbReference type="ChEBI" id="CHEBI:49883"/>
    </cofactor>
    <text evidence="5">Binds 1 [4Fe-4S] cluster per subunit.</text>
</comment>
<feature type="binding site" evidence="5">
    <location>
        <position position="12"/>
    </location>
    <ligand>
        <name>[4Fe-4S] cluster</name>
        <dbReference type="ChEBI" id="CHEBI:49883"/>
    </ligand>
</feature>
<dbReference type="Gene3D" id="3.40.1010.20">
    <property type="entry name" value="4-hydroxy-3-methylbut-2-enyl diphosphate reductase, catalytic domain"/>
    <property type="match status" value="2"/>
</dbReference>
<feature type="binding site" evidence="5">
    <location>
        <position position="220"/>
    </location>
    <ligand>
        <name>(2E)-4-hydroxy-3-methylbut-2-enyl diphosphate</name>
        <dbReference type="ChEBI" id="CHEBI:128753"/>
    </ligand>
</feature>
<feature type="binding site" evidence="5">
    <location>
        <position position="122"/>
    </location>
    <ligand>
        <name>dimethylallyl diphosphate</name>
        <dbReference type="ChEBI" id="CHEBI:57623"/>
    </ligand>
</feature>
<feature type="binding site" evidence="5">
    <location>
        <position position="122"/>
    </location>
    <ligand>
        <name>(2E)-4-hydroxy-3-methylbut-2-enyl diphosphate</name>
        <dbReference type="ChEBI" id="CHEBI:128753"/>
    </ligand>
</feature>
<dbReference type="HAMAP" id="MF_00191">
    <property type="entry name" value="IspH"/>
    <property type="match status" value="1"/>
</dbReference>
<keyword evidence="7" id="KW-1185">Reference proteome</keyword>
<dbReference type="PANTHER" id="PTHR30426">
    <property type="entry name" value="4-HYDROXY-3-METHYLBUT-2-ENYL DIPHOSPHATE REDUCTASE"/>
    <property type="match status" value="1"/>
</dbReference>
<feature type="active site" description="Proton donor" evidence="5">
    <location>
        <position position="124"/>
    </location>
</feature>
<sequence>MKVVKARHAGACYGVQRALDMAYAAICDGSRAYTLGPLIHNPQVVTRLEERGVAVASTLDDIDEGIVIIRSHGVVPQVKHDAEAKGLPIIDATCPHVARAQKAASGLADEGYHVIAVGEAGHPEVEGMKAHAEVAGGECIVVAGPEELPERLEEPVGIVVQTTQSKEALDAVVEALRDRGIEPQVKNTICFATRQRQEAAAELAESVDALVVIGGRNSSNTTRLYDICKAICFESHHVETPDEIDPSWFDGCETIGVTAGASTPEDQIDAVVERLESL</sequence>
<dbReference type="EC" id="1.17.7.4" evidence="5"/>
<evidence type="ECO:0000256" key="5">
    <source>
        <dbReference type="HAMAP-Rule" id="MF_00191"/>
    </source>
</evidence>
<comment type="function">
    <text evidence="5">Catalyzes the conversion of 1-hydroxy-2-methyl-2-(E)-butenyl 4-diphosphate (HMBPP) into a mixture of isopentenyl diphosphate (IPP) and dimethylallyl diphosphate (DMAPP). Acts in the terminal step of the DOXP/MEP pathway for isoprenoid precursor biosynthesis.</text>
</comment>
<feature type="binding site" evidence="5">
    <location>
        <position position="262"/>
    </location>
    <ligand>
        <name>(2E)-4-hydroxy-3-methylbut-2-enyl diphosphate</name>
        <dbReference type="ChEBI" id="CHEBI:128753"/>
    </ligand>
</feature>
<keyword evidence="3 5" id="KW-0408">Iron</keyword>
<evidence type="ECO:0000256" key="1">
    <source>
        <dbReference type="ARBA" id="ARBA00022485"/>
    </source>
</evidence>
<feature type="binding site" evidence="5">
    <location>
        <position position="72"/>
    </location>
    <ligand>
        <name>dimethylallyl diphosphate</name>
        <dbReference type="ChEBI" id="CHEBI:57623"/>
    </ligand>
</feature>
<feature type="binding site" evidence="5">
    <location>
        <position position="220"/>
    </location>
    <ligand>
        <name>dimethylallyl diphosphate</name>
        <dbReference type="ChEBI" id="CHEBI:57623"/>
    </ligand>
</feature>
<feature type="binding site" evidence="5">
    <location>
        <position position="220"/>
    </location>
    <ligand>
        <name>isopentenyl diphosphate</name>
        <dbReference type="ChEBI" id="CHEBI:128769"/>
    </ligand>
</feature>
<feature type="binding site" evidence="5">
    <location>
        <position position="218"/>
    </location>
    <ligand>
        <name>dimethylallyl diphosphate</name>
        <dbReference type="ChEBI" id="CHEBI:57623"/>
    </ligand>
</feature>
<protein>
    <recommendedName>
        <fullName evidence="5">4-hydroxy-3-methylbut-2-enyl diphosphate reductase</fullName>
        <shortName evidence="5">HMBPP reductase</shortName>
        <ecNumber evidence="5">1.17.7.4</ecNumber>
    </recommendedName>
</protein>
<feature type="binding site" evidence="5">
    <location>
        <position position="40"/>
    </location>
    <ligand>
        <name>isopentenyl diphosphate</name>
        <dbReference type="ChEBI" id="CHEBI:128769"/>
    </ligand>
</feature>
<dbReference type="Gene3D" id="3.40.50.11270">
    <property type="match status" value="1"/>
</dbReference>
<comment type="similarity">
    <text evidence="5">Belongs to the IspH family.</text>
</comment>
<evidence type="ECO:0000256" key="4">
    <source>
        <dbReference type="ARBA" id="ARBA00023014"/>
    </source>
</evidence>
<feature type="binding site" evidence="5">
    <location>
        <position position="219"/>
    </location>
    <ligand>
        <name>isopentenyl diphosphate</name>
        <dbReference type="ChEBI" id="CHEBI:128769"/>
    </ligand>
</feature>
<reference evidence="6 7" key="1">
    <citation type="submission" date="2022-01" db="EMBL/GenBank/DDBJ databases">
        <title>Novel bile acid biosynthetic pathways are enriched in the microbiome of centenarians.</title>
        <authorList>
            <person name="Sato Y."/>
            <person name="Atarashi K."/>
            <person name="Plichta R.D."/>
            <person name="Arai Y."/>
            <person name="Sasajima S."/>
            <person name="Kearney M.S."/>
            <person name="Suda W."/>
            <person name="Takeshita K."/>
            <person name="Sasaki T."/>
            <person name="Okamoto S."/>
            <person name="Skelly N.A."/>
            <person name="Okamura Y."/>
            <person name="Vlamakis H."/>
            <person name="Li Y."/>
            <person name="Tanoue T."/>
            <person name="Takei H."/>
            <person name="Nittono H."/>
            <person name="Narushima S."/>
            <person name="Irie J."/>
            <person name="Itoh H."/>
            <person name="Moriya K."/>
            <person name="Sugiura Y."/>
            <person name="Suematsu M."/>
            <person name="Moritoki N."/>
            <person name="Shibata S."/>
            <person name="Littman R.D."/>
            <person name="Fischbach A.M."/>
            <person name="Uwamino Y."/>
            <person name="Inoue T."/>
            <person name="Honda A."/>
            <person name="Hattori M."/>
            <person name="Murai T."/>
            <person name="Xavier J.R."/>
            <person name="Hirose N."/>
            <person name="Honda K."/>
        </authorList>
    </citation>
    <scope>NUCLEOTIDE SEQUENCE [LARGE SCALE GENOMIC DNA]</scope>
    <source>
        <strain evidence="6 7">CE91-St30</strain>
    </source>
</reference>
<dbReference type="CDD" id="cd13944">
    <property type="entry name" value="lytB_ispH"/>
    <property type="match status" value="1"/>
</dbReference>
<keyword evidence="5" id="KW-0414">Isoprene biosynthesis</keyword>
<feature type="binding site" evidence="5">
    <location>
        <position position="190"/>
    </location>
    <ligand>
        <name>[4Fe-4S] cluster</name>
        <dbReference type="ChEBI" id="CHEBI:49883"/>
    </ligand>
</feature>
<dbReference type="InterPro" id="IPR003451">
    <property type="entry name" value="LytB/IspH"/>
</dbReference>